<dbReference type="Proteomes" id="UP000284706">
    <property type="component" value="Unassembled WGS sequence"/>
</dbReference>
<dbReference type="AlphaFoldDB" id="A0A409Y094"/>
<comment type="caution">
    <text evidence="1">The sequence shown here is derived from an EMBL/GenBank/DDBJ whole genome shotgun (WGS) entry which is preliminary data.</text>
</comment>
<dbReference type="OrthoDB" id="2788229at2759"/>
<name>A0A409Y094_9AGAR</name>
<reference evidence="1 2" key="1">
    <citation type="journal article" date="2018" name="Evol. Lett.">
        <title>Horizontal gene cluster transfer increased hallucinogenic mushroom diversity.</title>
        <authorList>
            <person name="Reynolds H.T."/>
            <person name="Vijayakumar V."/>
            <person name="Gluck-Thaler E."/>
            <person name="Korotkin H.B."/>
            <person name="Matheny P.B."/>
            <person name="Slot J.C."/>
        </authorList>
    </citation>
    <scope>NUCLEOTIDE SEQUENCE [LARGE SCALE GENOMIC DNA]</scope>
    <source>
        <strain evidence="1 2">SRW20</strain>
    </source>
</reference>
<proteinExistence type="predicted"/>
<dbReference type="EMBL" id="NHYE01001370">
    <property type="protein sequence ID" value="PPQ96448.1"/>
    <property type="molecule type" value="Genomic_DNA"/>
</dbReference>
<dbReference type="InParanoid" id="A0A409Y094"/>
<evidence type="ECO:0008006" key="3">
    <source>
        <dbReference type="Google" id="ProtNLM"/>
    </source>
</evidence>
<organism evidence="1 2">
    <name type="scientific">Gymnopilus dilepis</name>
    <dbReference type="NCBI Taxonomy" id="231916"/>
    <lineage>
        <taxon>Eukaryota</taxon>
        <taxon>Fungi</taxon>
        <taxon>Dikarya</taxon>
        <taxon>Basidiomycota</taxon>
        <taxon>Agaricomycotina</taxon>
        <taxon>Agaricomycetes</taxon>
        <taxon>Agaricomycetidae</taxon>
        <taxon>Agaricales</taxon>
        <taxon>Agaricineae</taxon>
        <taxon>Hymenogastraceae</taxon>
        <taxon>Gymnopilus</taxon>
    </lineage>
</organism>
<keyword evidence="2" id="KW-1185">Reference proteome</keyword>
<evidence type="ECO:0000313" key="2">
    <source>
        <dbReference type="Proteomes" id="UP000284706"/>
    </source>
</evidence>
<protein>
    <recommendedName>
        <fullName evidence="3">F-box domain-containing protein</fullName>
    </recommendedName>
</protein>
<sequence>MASQLALPLELVDKILGGLDPKSRSGRATLSSFSCTNRAFSILCQKRLFYHIRIVLVTTSRGSDQESTFYLEDAHTTGAKLLELLNSSPHLAAYIRSVLITAWLRPGLKNDGTAKSSASPLFPLYSIMPKLSSLKTLHFFGHGSLYSWPNLEPTMRAFLPSIVKDLCEIDISQFLGVPTSFFAKCLHLRNAVVSNLLVAQDTALPSTKTQLDFLEVRENLGEGRLKTWIQPKTCPFDITRLTALFLSVRDFEPLSLILTQCSSSLKVLELRLLQTKVDSHVMSTFSLNNDEPINLRSPAPPNLDRLHSLRRLTLRSVIGRSVLDHSIGDPHYHTNIPYVASMLDTLPRNSRSPKLKIIFEICIQGINAEDELESLAWAKLLGYVGKERHSLCVAQPIELVWDRYINRAGSNSYIGDDSHTRLRDIWERDPDLRKLREANLIFTSFANSGARVSGFF</sequence>
<accession>A0A409Y094</accession>
<evidence type="ECO:0000313" key="1">
    <source>
        <dbReference type="EMBL" id="PPQ96448.1"/>
    </source>
</evidence>
<gene>
    <name evidence="1" type="ORF">CVT26_005119</name>
</gene>